<keyword evidence="6" id="KW-0227">DNA damage</keyword>
<evidence type="ECO:0000256" key="7">
    <source>
        <dbReference type="ARBA" id="ARBA00022801"/>
    </source>
</evidence>
<evidence type="ECO:0000313" key="20">
    <source>
        <dbReference type="EMBL" id="KYC49705.1"/>
    </source>
</evidence>
<dbReference type="SMART" id="SM00491">
    <property type="entry name" value="HELICc2"/>
    <property type="match status" value="1"/>
</dbReference>
<comment type="catalytic activity">
    <reaction evidence="16">
        <text>ATP + H2O = ADP + phosphate + H(+)</text>
        <dbReference type="Rhea" id="RHEA:13065"/>
        <dbReference type="ChEBI" id="CHEBI:15377"/>
        <dbReference type="ChEBI" id="CHEBI:15378"/>
        <dbReference type="ChEBI" id="CHEBI:30616"/>
        <dbReference type="ChEBI" id="CHEBI:43474"/>
        <dbReference type="ChEBI" id="CHEBI:456216"/>
        <dbReference type="EC" id="5.6.2.3"/>
    </reaction>
</comment>
<evidence type="ECO:0000313" key="21">
    <source>
        <dbReference type="Proteomes" id="UP000091929"/>
    </source>
</evidence>
<dbReference type="InterPro" id="IPR014013">
    <property type="entry name" value="Helic_SF1/SF2_ATP-bd_DinG/Rad3"/>
</dbReference>
<dbReference type="Gene3D" id="1.10.30.20">
    <property type="entry name" value="Bacterial XPD DNA helicase, FeS cluster domain"/>
    <property type="match status" value="1"/>
</dbReference>
<dbReference type="Pfam" id="PF06777">
    <property type="entry name" value="HBB"/>
    <property type="match status" value="1"/>
</dbReference>
<keyword evidence="8 19" id="KW-0347">Helicase</keyword>
<dbReference type="PROSITE" id="PS51193">
    <property type="entry name" value="HELICASE_ATP_BIND_2"/>
    <property type="match status" value="1"/>
</dbReference>
<evidence type="ECO:0000256" key="15">
    <source>
        <dbReference type="ARBA" id="ARBA00044969"/>
    </source>
</evidence>
<dbReference type="SMART" id="SM00488">
    <property type="entry name" value="DEXDc2"/>
    <property type="match status" value="1"/>
</dbReference>
<dbReference type="InterPro" id="IPR027417">
    <property type="entry name" value="P-loop_NTPase"/>
</dbReference>
<accession>A0A150IRE4</accession>
<comment type="similarity">
    <text evidence="2">Belongs to the helicase family. RAD3/XPD subfamily.</text>
</comment>
<evidence type="ECO:0000313" key="18">
    <source>
        <dbReference type="EMBL" id="KYC44719.1"/>
    </source>
</evidence>
<accession>A0A150IID2</accession>
<organism evidence="19 21">
    <name type="scientific">Candidatus Methanofastidiosum methylothiophilum</name>
    <dbReference type="NCBI Taxonomy" id="1705564"/>
    <lineage>
        <taxon>Archaea</taxon>
        <taxon>Methanobacteriati</taxon>
        <taxon>Methanobacteriota</taxon>
        <taxon>Stenosarchaea group</taxon>
        <taxon>Candidatus Methanofastidiosia</taxon>
        <taxon>Candidatus Methanofastidiosales</taxon>
        <taxon>Candidatus Methanofastidiosaceae</taxon>
        <taxon>Candidatus Methanofastidiosum</taxon>
    </lineage>
</organism>
<dbReference type="Pfam" id="PF06733">
    <property type="entry name" value="DEAD_2"/>
    <property type="match status" value="1"/>
</dbReference>
<dbReference type="PANTHER" id="PTHR11472">
    <property type="entry name" value="DNA REPAIR DEAD HELICASE RAD3/XP-D SUBFAMILY MEMBER"/>
    <property type="match status" value="1"/>
</dbReference>
<keyword evidence="11" id="KW-0411">Iron-sulfur</keyword>
<dbReference type="GO" id="GO:0046872">
    <property type="term" value="F:metal ion binding"/>
    <property type="evidence" value="ECO:0007669"/>
    <property type="project" value="UniProtKB-KW"/>
</dbReference>
<evidence type="ECO:0000256" key="12">
    <source>
        <dbReference type="ARBA" id="ARBA00023125"/>
    </source>
</evidence>
<dbReference type="Proteomes" id="UP000092401">
    <property type="component" value="Unassembled WGS sequence"/>
</dbReference>
<keyword evidence="3" id="KW-0004">4Fe-4S</keyword>
<dbReference type="GO" id="GO:0003677">
    <property type="term" value="F:DNA binding"/>
    <property type="evidence" value="ECO:0007669"/>
    <property type="project" value="UniProtKB-KW"/>
</dbReference>
<accession>A0A150IXR1</accession>
<keyword evidence="4" id="KW-0479">Metal-binding</keyword>
<dbReference type="PANTHER" id="PTHR11472:SF34">
    <property type="entry name" value="REGULATOR OF TELOMERE ELONGATION HELICASE 1"/>
    <property type="match status" value="1"/>
</dbReference>
<keyword evidence="13" id="KW-0234">DNA repair</keyword>
<evidence type="ECO:0000313" key="19">
    <source>
        <dbReference type="EMBL" id="KYC47234.1"/>
    </source>
</evidence>
<dbReference type="GO" id="GO:0051539">
    <property type="term" value="F:4 iron, 4 sulfur cluster binding"/>
    <property type="evidence" value="ECO:0007669"/>
    <property type="project" value="UniProtKB-KW"/>
</dbReference>
<keyword evidence="14" id="KW-0413">Isomerase</keyword>
<evidence type="ECO:0000256" key="5">
    <source>
        <dbReference type="ARBA" id="ARBA00022741"/>
    </source>
</evidence>
<dbReference type="Gene3D" id="1.10.275.40">
    <property type="match status" value="1"/>
</dbReference>
<evidence type="ECO:0000313" key="22">
    <source>
        <dbReference type="Proteomes" id="UP000092401"/>
    </source>
</evidence>
<keyword evidence="7 19" id="KW-0378">Hydrolase</keyword>
<comment type="cofactor">
    <cofactor evidence="1">
        <name>[4Fe-4S] cluster</name>
        <dbReference type="ChEBI" id="CHEBI:49883"/>
    </cofactor>
</comment>
<dbReference type="EC" id="5.6.2.3" evidence="15"/>
<dbReference type="InterPro" id="IPR006555">
    <property type="entry name" value="ATP-dep_Helicase_C"/>
</dbReference>
<dbReference type="GO" id="GO:0016818">
    <property type="term" value="F:hydrolase activity, acting on acid anhydrides, in phosphorus-containing anhydrides"/>
    <property type="evidence" value="ECO:0007669"/>
    <property type="project" value="InterPro"/>
</dbReference>
<keyword evidence="10" id="KW-0408">Iron</keyword>
<dbReference type="Gene3D" id="3.40.50.300">
    <property type="entry name" value="P-loop containing nucleotide triphosphate hydrolases"/>
    <property type="match status" value="2"/>
</dbReference>
<proteinExistence type="inferred from homology"/>
<evidence type="ECO:0000256" key="2">
    <source>
        <dbReference type="ARBA" id="ARBA00009146"/>
    </source>
</evidence>
<dbReference type="GO" id="GO:0005524">
    <property type="term" value="F:ATP binding"/>
    <property type="evidence" value="ECO:0007669"/>
    <property type="project" value="UniProtKB-KW"/>
</dbReference>
<gene>
    <name evidence="18" type="ORF">APG10_01471</name>
    <name evidence="19" type="ORF">APG11_01335</name>
    <name evidence="20" type="ORF">APG12_01292</name>
</gene>
<dbReference type="Proteomes" id="UP000092403">
    <property type="component" value="Unassembled WGS sequence"/>
</dbReference>
<dbReference type="InterPro" id="IPR045028">
    <property type="entry name" value="DinG/Rad3-like"/>
</dbReference>
<dbReference type="InterPro" id="IPR006554">
    <property type="entry name" value="Helicase-like_DEXD_c2"/>
</dbReference>
<keyword evidence="9" id="KW-0067">ATP-binding</keyword>
<keyword evidence="12" id="KW-0238">DNA-binding</keyword>
<dbReference type="GO" id="GO:0043139">
    <property type="term" value="F:5'-3' DNA helicase activity"/>
    <property type="evidence" value="ECO:0007669"/>
    <property type="project" value="UniProtKB-EC"/>
</dbReference>
<dbReference type="InterPro" id="IPR042493">
    <property type="entry name" value="XPD_DNA_FeS"/>
</dbReference>
<dbReference type="InterPro" id="IPR010614">
    <property type="entry name" value="RAD3-like_helicase_DEAD"/>
</dbReference>
<name>A0A150IRE4_9EURY</name>
<evidence type="ECO:0000256" key="16">
    <source>
        <dbReference type="ARBA" id="ARBA00048954"/>
    </source>
</evidence>
<keyword evidence="5" id="KW-0547">Nucleotide-binding</keyword>
<evidence type="ECO:0000256" key="13">
    <source>
        <dbReference type="ARBA" id="ARBA00023204"/>
    </source>
</evidence>
<evidence type="ECO:0000256" key="14">
    <source>
        <dbReference type="ARBA" id="ARBA00023235"/>
    </source>
</evidence>
<evidence type="ECO:0000256" key="6">
    <source>
        <dbReference type="ARBA" id="ARBA00022763"/>
    </source>
</evidence>
<dbReference type="Pfam" id="PF13307">
    <property type="entry name" value="Helicase_C_2"/>
    <property type="match status" value="1"/>
</dbReference>
<evidence type="ECO:0000256" key="9">
    <source>
        <dbReference type="ARBA" id="ARBA00022840"/>
    </source>
</evidence>
<protein>
    <recommendedName>
        <fullName evidence="15">DNA 5'-3' helicase</fullName>
        <ecNumber evidence="15">5.6.2.3</ecNumber>
    </recommendedName>
</protein>
<sequence>MENSFFPYDKYRQNQEEFIQFIQTSFIQKKNPIVEAATGFGKTISVLSATLPIAEKFGKKIVYCCRTHKQMDRVMEELMEIGKKVEVSGISIKGRNSMCLHPTIVNNEMDTAMALHICRLLRKENKCEFYENMKEKEERAYEIEVSLSQKPSLSQDVVNLCIEENMCPYEVVKGILQNVEVISCSYMYIFHPEIRDNFLEGIGATLEDIILILDEAHNLSDLAINLGSDQLSIYSITTAINESIEFEEPVVNEFLDRLYEVFIELEKEFKLESDDEAIISYQDLFTRLEGIKGPFVSKSFEKTLFDLIVYMKAVGEKVQKTRLKKNKMPRSHIFKIAAFLENWFNARGNDSYCYIIEKNKTRKDEDTLKLGILSLDPRPITTQVLDFVFGAVHMSGTLEPLEAYSDIIGIKNPAFKVFPSPFSSSNIKGIVTKGVTTKGAHRNEEMYKKITSKALDIIHSAPANVGIFCSSYEVVDGLLNSGIVVLSDKPVFLERRNMDSRENDILVYDFKRHSGEKGAVLLGVIGGRNAEGGDYPGNEMNTVIIVGVPYARPTPRIEAQIEYYQKVFFGKGKYYGYYLPAHRKLSQAAGRAHRLLSDKALIVFLDERVANKFVSKDIPKWIRDSLEYIPDSEEILKQKVKVFFENHIDRFKN</sequence>
<dbReference type="GO" id="GO:0006281">
    <property type="term" value="P:DNA repair"/>
    <property type="evidence" value="ECO:0007669"/>
    <property type="project" value="UniProtKB-KW"/>
</dbReference>
<evidence type="ECO:0000256" key="1">
    <source>
        <dbReference type="ARBA" id="ARBA00001966"/>
    </source>
</evidence>
<dbReference type="SUPFAM" id="SSF52540">
    <property type="entry name" value="P-loop containing nucleoside triphosphate hydrolases"/>
    <property type="match status" value="1"/>
</dbReference>
<dbReference type="EMBL" id="LNGE01000045">
    <property type="protein sequence ID" value="KYC44719.1"/>
    <property type="molecule type" value="Genomic_DNA"/>
</dbReference>
<evidence type="ECO:0000256" key="11">
    <source>
        <dbReference type="ARBA" id="ARBA00023014"/>
    </source>
</evidence>
<dbReference type="EMBL" id="LNJC01000028">
    <property type="protein sequence ID" value="KYC49705.1"/>
    <property type="molecule type" value="Genomic_DNA"/>
</dbReference>
<dbReference type="Proteomes" id="UP000091929">
    <property type="component" value="Unassembled WGS sequence"/>
</dbReference>
<dbReference type="InterPro" id="IPR010643">
    <property type="entry name" value="HBB"/>
</dbReference>
<comment type="caution">
    <text evidence="19">The sequence shown here is derived from an EMBL/GenBank/DDBJ whole genome shotgun (WGS) entry which is preliminary data.</text>
</comment>
<dbReference type="EMBL" id="LNGF01000029">
    <property type="protein sequence ID" value="KYC47234.1"/>
    <property type="molecule type" value="Genomic_DNA"/>
</dbReference>
<evidence type="ECO:0000256" key="4">
    <source>
        <dbReference type="ARBA" id="ARBA00022723"/>
    </source>
</evidence>
<evidence type="ECO:0000256" key="10">
    <source>
        <dbReference type="ARBA" id="ARBA00023004"/>
    </source>
</evidence>
<dbReference type="AlphaFoldDB" id="A0A150IRE4"/>
<feature type="domain" description="Helicase ATP-binding" evidence="17">
    <location>
        <begin position="1"/>
        <end position="275"/>
    </location>
</feature>
<evidence type="ECO:0000256" key="8">
    <source>
        <dbReference type="ARBA" id="ARBA00022806"/>
    </source>
</evidence>
<reference evidence="21 22" key="1">
    <citation type="journal article" date="2016" name="ISME J.">
        <title>Chasing the elusive Euryarchaeota class WSA2: genomes reveal a uniquely fastidious methyl-reducing methanogen.</title>
        <authorList>
            <person name="Nobu M.K."/>
            <person name="Narihiro T."/>
            <person name="Kuroda K."/>
            <person name="Mei R."/>
            <person name="Liu W.T."/>
        </authorList>
    </citation>
    <scope>NUCLEOTIDE SEQUENCE [LARGE SCALE GENOMIC DNA]</scope>
    <source>
        <strain evidence="18">B03fssc0709_Meth_Bin005</strain>
        <strain evidence="19">B15fssc0709_Meth_Bin003</strain>
        <strain evidence="20">BMIXfssc0709_Meth_Bin006</strain>
    </source>
</reference>
<evidence type="ECO:0000259" key="17">
    <source>
        <dbReference type="PROSITE" id="PS51193"/>
    </source>
</evidence>
<evidence type="ECO:0000256" key="3">
    <source>
        <dbReference type="ARBA" id="ARBA00022485"/>
    </source>
</evidence>